<gene>
    <name evidence="1" type="ORF">FSB_LOCUS43144</name>
</gene>
<reference evidence="1" key="1">
    <citation type="submission" date="2018-02" db="EMBL/GenBank/DDBJ databases">
        <authorList>
            <person name="Cohen D.B."/>
            <person name="Kent A.D."/>
        </authorList>
    </citation>
    <scope>NUCLEOTIDE SEQUENCE</scope>
</reference>
<proteinExistence type="predicted"/>
<name>A0A2N9HSJ6_FAGSY</name>
<dbReference type="EMBL" id="OIVN01004068">
    <property type="protein sequence ID" value="SPD15262.1"/>
    <property type="molecule type" value="Genomic_DNA"/>
</dbReference>
<sequence length="158" mass="18197">MRLIWFNGCRWCGRRSMLNKRKNTKVNDCRRRNGRHVVAKRWSSKIGQAMAIASWSTASRGDDVATDCARADVAPAKIDTWHYTWSFSKWGTYCTGEHVIDMNNLRVEERERMKRLTKDVQHRVVVGSSASNTWVVWLHVVVRNGGAKAYGGAWLLSW</sequence>
<accession>A0A2N9HSJ6</accession>
<organism evidence="1">
    <name type="scientific">Fagus sylvatica</name>
    <name type="common">Beechnut</name>
    <dbReference type="NCBI Taxonomy" id="28930"/>
    <lineage>
        <taxon>Eukaryota</taxon>
        <taxon>Viridiplantae</taxon>
        <taxon>Streptophyta</taxon>
        <taxon>Embryophyta</taxon>
        <taxon>Tracheophyta</taxon>
        <taxon>Spermatophyta</taxon>
        <taxon>Magnoliopsida</taxon>
        <taxon>eudicotyledons</taxon>
        <taxon>Gunneridae</taxon>
        <taxon>Pentapetalae</taxon>
        <taxon>rosids</taxon>
        <taxon>fabids</taxon>
        <taxon>Fagales</taxon>
        <taxon>Fagaceae</taxon>
        <taxon>Fagus</taxon>
    </lineage>
</organism>
<protein>
    <submittedName>
        <fullName evidence="1">Uncharacterized protein</fullName>
    </submittedName>
</protein>
<dbReference type="AlphaFoldDB" id="A0A2N9HSJ6"/>
<evidence type="ECO:0000313" key="1">
    <source>
        <dbReference type="EMBL" id="SPD15262.1"/>
    </source>
</evidence>